<dbReference type="PROSITE" id="PS51397">
    <property type="entry name" value="WLM"/>
    <property type="match status" value="1"/>
</dbReference>
<dbReference type="GO" id="GO:0070628">
    <property type="term" value="F:proteasome binding"/>
    <property type="evidence" value="ECO:0007669"/>
    <property type="project" value="TreeGrafter"/>
</dbReference>
<keyword evidence="4" id="KW-1185">Reference proteome</keyword>
<dbReference type="EMBL" id="CP119956">
    <property type="protein sequence ID" value="WFC97149.1"/>
    <property type="molecule type" value="Genomic_DNA"/>
</dbReference>
<feature type="region of interest" description="Disordered" evidence="1">
    <location>
        <begin position="148"/>
        <end position="174"/>
    </location>
</feature>
<evidence type="ECO:0000313" key="3">
    <source>
        <dbReference type="EMBL" id="WFC97149.1"/>
    </source>
</evidence>
<dbReference type="InterPro" id="IPR013536">
    <property type="entry name" value="WLM_dom"/>
</dbReference>
<dbReference type="PANTHER" id="PTHR47795">
    <property type="entry name" value="UBIQUITIN AND WLM DOMAIN-CONTAINING METALLOPROTEASE SPCC1442.07C"/>
    <property type="match status" value="1"/>
</dbReference>
<sequence length="216" mass="23818">MGATDDEVQGVREQESAWARRQAPRTLHPSLLRGARPRSTASPSQPGVFGQLAVHPGTPPNDRYHALVQRYLERLANDPAVLHRILLRIRTDAADGTRDYKTTRRVLMHELAHNEISDHPPEFKVLNSQLNNEVDAFERAHAAGTHRLQEAPTYEPPAPSGSGAYTLSSSAVDPDELEERRARILFATETRLAKLDQEINAKCGDTQASTAPPASP</sequence>
<dbReference type="PANTHER" id="PTHR47795:SF1">
    <property type="entry name" value="DNA-DEPENDENT METALLOPROTEASE WSS1 HOMOLOG 2"/>
    <property type="match status" value="1"/>
</dbReference>
<evidence type="ECO:0000256" key="1">
    <source>
        <dbReference type="SAM" id="MobiDB-lite"/>
    </source>
</evidence>
<gene>
    <name evidence="3" type="ORF">MBRA1_003815</name>
</gene>
<protein>
    <recommendedName>
        <fullName evidence="2">WLM domain-containing protein</fullName>
    </recommendedName>
</protein>
<reference evidence="3" key="1">
    <citation type="submission" date="2023-03" db="EMBL/GenBank/DDBJ databases">
        <title>Mating type loci evolution in Malassezia.</title>
        <authorList>
            <person name="Coelho M.A."/>
        </authorList>
    </citation>
    <scope>NUCLEOTIDE SEQUENCE</scope>
    <source>
        <strain evidence="3">CBS 14135</strain>
    </source>
</reference>
<feature type="region of interest" description="Disordered" evidence="1">
    <location>
        <begin position="1"/>
        <end position="49"/>
    </location>
</feature>
<feature type="domain" description="WLM" evidence="2">
    <location>
        <begin position="84"/>
        <end position="193"/>
    </location>
</feature>
<evidence type="ECO:0000259" key="2">
    <source>
        <dbReference type="PROSITE" id="PS51397"/>
    </source>
</evidence>
<name>A0AAF0E084_9BASI</name>
<dbReference type="Pfam" id="PF08325">
    <property type="entry name" value="WLM"/>
    <property type="match status" value="1"/>
</dbReference>
<dbReference type="Proteomes" id="UP001216638">
    <property type="component" value="Chromosome 6"/>
</dbReference>
<accession>A0AAF0E084</accession>
<proteinExistence type="predicted"/>
<dbReference type="AlphaFoldDB" id="A0AAF0E084"/>
<evidence type="ECO:0000313" key="4">
    <source>
        <dbReference type="Proteomes" id="UP001216638"/>
    </source>
</evidence>
<organism evidence="3 4">
    <name type="scientific">Malassezia brasiliensis</name>
    <dbReference type="NCBI Taxonomy" id="1821822"/>
    <lineage>
        <taxon>Eukaryota</taxon>
        <taxon>Fungi</taxon>
        <taxon>Dikarya</taxon>
        <taxon>Basidiomycota</taxon>
        <taxon>Ustilaginomycotina</taxon>
        <taxon>Malasseziomycetes</taxon>
        <taxon>Malasseziales</taxon>
        <taxon>Malasseziaceae</taxon>
        <taxon>Malassezia</taxon>
    </lineage>
</organism>